<dbReference type="PROSITE" id="PS51257">
    <property type="entry name" value="PROKAR_LIPOPROTEIN"/>
    <property type="match status" value="1"/>
</dbReference>
<reference evidence="3" key="1">
    <citation type="submission" date="2020-08" db="EMBL/GenBank/DDBJ databases">
        <title>Lacibacter sp. S13-6-6 genome sequencing.</title>
        <authorList>
            <person name="Jin L."/>
        </authorList>
    </citation>
    <scope>NUCLEOTIDE SEQUENCE [LARGE SCALE GENOMIC DNA]</scope>
    <source>
        <strain evidence="3">S13-6-6</strain>
    </source>
</reference>
<dbReference type="KEGG" id="lacs:H4075_09745"/>
<keyword evidence="1" id="KW-0732">Signal</keyword>
<dbReference type="EMBL" id="CP060007">
    <property type="protein sequence ID" value="QNA46432.1"/>
    <property type="molecule type" value="Genomic_DNA"/>
</dbReference>
<evidence type="ECO:0000313" key="2">
    <source>
        <dbReference type="EMBL" id="QNA46432.1"/>
    </source>
</evidence>
<dbReference type="AlphaFoldDB" id="A0A7G5XLS9"/>
<dbReference type="RefSeq" id="WP_182806323.1">
    <property type="nucleotide sequence ID" value="NZ_CP060007.1"/>
</dbReference>
<evidence type="ECO:0000256" key="1">
    <source>
        <dbReference type="SAM" id="SignalP"/>
    </source>
</evidence>
<feature type="chain" id="PRO_5029019526" description="Lipoprotein" evidence="1">
    <location>
        <begin position="17"/>
        <end position="173"/>
    </location>
</feature>
<organism evidence="2 3">
    <name type="scientific">Lacibacter sediminis</name>
    <dbReference type="NCBI Taxonomy" id="2760713"/>
    <lineage>
        <taxon>Bacteria</taxon>
        <taxon>Pseudomonadati</taxon>
        <taxon>Bacteroidota</taxon>
        <taxon>Chitinophagia</taxon>
        <taxon>Chitinophagales</taxon>
        <taxon>Chitinophagaceae</taxon>
        <taxon>Lacibacter</taxon>
    </lineage>
</organism>
<sequence length="173" mass="20032">MRVLIMVYITTFALFACSPKTQLQSQMAQPHPMVKERLNHPFGTILKMDVEIFDGDSTYEKGNSGNYFMKILRIEDSIITDTIILPFKDETGSFPADDFSLYKKLYHKETGTLTSIEINKMKLQYVEKRFRIAAYESGEFTGLPNGYNNYQEERADKSFHFKNYLVVIGIPKK</sequence>
<evidence type="ECO:0008006" key="4">
    <source>
        <dbReference type="Google" id="ProtNLM"/>
    </source>
</evidence>
<keyword evidence="3" id="KW-1185">Reference proteome</keyword>
<evidence type="ECO:0000313" key="3">
    <source>
        <dbReference type="Proteomes" id="UP000515344"/>
    </source>
</evidence>
<dbReference type="Proteomes" id="UP000515344">
    <property type="component" value="Chromosome"/>
</dbReference>
<accession>A0A7G5XLS9</accession>
<name>A0A7G5XLS9_9BACT</name>
<proteinExistence type="predicted"/>
<gene>
    <name evidence="2" type="ORF">H4075_09745</name>
</gene>
<protein>
    <recommendedName>
        <fullName evidence="4">Lipoprotein</fullName>
    </recommendedName>
</protein>
<feature type="signal peptide" evidence="1">
    <location>
        <begin position="1"/>
        <end position="16"/>
    </location>
</feature>